<evidence type="ECO:0000313" key="8">
    <source>
        <dbReference type="Proteomes" id="UP000031465"/>
    </source>
</evidence>
<evidence type="ECO:0000256" key="3">
    <source>
        <dbReference type="ARBA" id="ARBA00022692"/>
    </source>
</evidence>
<dbReference type="AlphaFoldDB" id="A0A0C1JVG6"/>
<keyword evidence="5 6" id="KW-0472">Membrane</keyword>
<feature type="transmembrane region" description="Helical" evidence="6">
    <location>
        <begin position="250"/>
        <end position="270"/>
    </location>
</feature>
<dbReference type="GO" id="GO:0016020">
    <property type="term" value="C:membrane"/>
    <property type="evidence" value="ECO:0007669"/>
    <property type="project" value="UniProtKB-SubCell"/>
</dbReference>
<feature type="transmembrane region" description="Helical" evidence="6">
    <location>
        <begin position="130"/>
        <end position="148"/>
    </location>
</feature>
<keyword evidence="3 6" id="KW-0812">Transmembrane</keyword>
<reference evidence="7 8" key="1">
    <citation type="journal article" date="2014" name="Mol. Biol. Evol.">
        <title>Massive expansion of Ubiquitination-related gene families within the Chlamydiae.</title>
        <authorList>
            <person name="Domman D."/>
            <person name="Collingro A."/>
            <person name="Lagkouvardos I."/>
            <person name="Gehre L."/>
            <person name="Weinmaier T."/>
            <person name="Rattei T."/>
            <person name="Subtil A."/>
            <person name="Horn M."/>
        </authorList>
    </citation>
    <scope>NUCLEOTIDE SEQUENCE [LARGE SCALE GENOMIC DNA]</scope>
    <source>
        <strain evidence="7 8">EI2</strain>
    </source>
</reference>
<evidence type="ECO:0000256" key="2">
    <source>
        <dbReference type="ARBA" id="ARBA00007511"/>
    </source>
</evidence>
<sequence length="313" mass="36050">MAGSWHWIFFNVFILLLLALDLYHFYYKPHSIKFKEAVLTSVGWVAIAFLFNAWLYYHFGSETAINFFTGYLLEKSLSVDNLFIFLLIFTHFKVPDDCKHRVLFYGVLGAIFMRGLLIWGGVSLVQRFDWMFYLFGLFLIYTGIKMGLSKEINLKLEENRIYLFLKKMIGMTSDYHAQSFFVKIGGKWIATPLFLVVLLIEFADLVFAIDSIPAILGITTDPFIVYTSNVLAILGLRSLFFVLEGMMQRFYLLHYALAFILTFIGFKMLLANLFHIPTFIALGILLLALLCAVIGSFLFPISQAESKKNEKQL</sequence>
<proteinExistence type="inferred from homology"/>
<feature type="transmembrane region" description="Helical" evidence="6">
    <location>
        <begin position="276"/>
        <end position="301"/>
    </location>
</feature>
<comment type="subcellular location">
    <subcellularLocation>
        <location evidence="1">Membrane</location>
        <topology evidence="1">Multi-pass membrane protein</topology>
    </subcellularLocation>
</comment>
<dbReference type="InterPro" id="IPR022369">
    <property type="entry name" value="Integral_membrane_TerC_rswitch"/>
</dbReference>
<dbReference type="Proteomes" id="UP000031465">
    <property type="component" value="Unassembled WGS sequence"/>
</dbReference>
<dbReference type="PATRIC" id="fig|362787.3.peg.1603"/>
<comment type="similarity">
    <text evidence="2">Belongs to the TerC family.</text>
</comment>
<evidence type="ECO:0000313" key="7">
    <source>
        <dbReference type="EMBL" id="KIC71262.1"/>
    </source>
</evidence>
<gene>
    <name evidence="7" type="primary">alx</name>
    <name evidence="7" type="ORF">DB44_EC00380</name>
</gene>
<evidence type="ECO:0000256" key="5">
    <source>
        <dbReference type="ARBA" id="ARBA00023136"/>
    </source>
</evidence>
<feature type="transmembrane region" description="Helical" evidence="6">
    <location>
        <begin position="77"/>
        <end position="95"/>
    </location>
</feature>
<feature type="transmembrane region" description="Helical" evidence="6">
    <location>
        <begin position="102"/>
        <end position="124"/>
    </location>
</feature>
<feature type="transmembrane region" description="Helical" evidence="6">
    <location>
        <begin position="223"/>
        <end position="243"/>
    </location>
</feature>
<dbReference type="PANTHER" id="PTHR30238">
    <property type="entry name" value="MEMBRANE BOUND PREDICTED REDOX MODULATOR"/>
    <property type="match status" value="1"/>
</dbReference>
<feature type="transmembrane region" description="Helical" evidence="6">
    <location>
        <begin position="38"/>
        <end position="57"/>
    </location>
</feature>
<evidence type="ECO:0000256" key="6">
    <source>
        <dbReference type="SAM" id="Phobius"/>
    </source>
</evidence>
<evidence type="ECO:0000256" key="4">
    <source>
        <dbReference type="ARBA" id="ARBA00022989"/>
    </source>
</evidence>
<dbReference type="EMBL" id="JSAN01000101">
    <property type="protein sequence ID" value="KIC71262.1"/>
    <property type="molecule type" value="Genomic_DNA"/>
</dbReference>
<organism evidence="7 8">
    <name type="scientific">Candidatus Protochlamydia amoebophila</name>
    <dbReference type="NCBI Taxonomy" id="362787"/>
    <lineage>
        <taxon>Bacteria</taxon>
        <taxon>Pseudomonadati</taxon>
        <taxon>Chlamydiota</taxon>
        <taxon>Chlamydiia</taxon>
        <taxon>Parachlamydiales</taxon>
        <taxon>Parachlamydiaceae</taxon>
        <taxon>Candidatus Protochlamydia</taxon>
    </lineage>
</organism>
<name>A0A0C1JVG6_9BACT</name>
<protein>
    <submittedName>
        <fullName evidence="7">Inner membrane protein alx</fullName>
    </submittedName>
</protein>
<dbReference type="PANTHER" id="PTHR30238:SF0">
    <property type="entry name" value="THYLAKOID MEMBRANE PROTEIN TERC, CHLOROPLASTIC"/>
    <property type="match status" value="1"/>
</dbReference>
<dbReference type="RefSeq" id="WP_039359653.1">
    <property type="nucleotide sequence ID" value="NZ_JSAN01000101.1"/>
</dbReference>
<feature type="transmembrane region" description="Helical" evidence="6">
    <location>
        <begin position="193"/>
        <end position="217"/>
    </location>
</feature>
<feature type="transmembrane region" description="Helical" evidence="6">
    <location>
        <begin position="6"/>
        <end position="26"/>
    </location>
</feature>
<dbReference type="InterPro" id="IPR005496">
    <property type="entry name" value="Integral_membrane_TerC"/>
</dbReference>
<keyword evidence="4 6" id="KW-1133">Transmembrane helix</keyword>
<comment type="caution">
    <text evidence="7">The sequence shown here is derived from an EMBL/GenBank/DDBJ whole genome shotgun (WGS) entry which is preliminary data.</text>
</comment>
<evidence type="ECO:0000256" key="1">
    <source>
        <dbReference type="ARBA" id="ARBA00004141"/>
    </source>
</evidence>
<dbReference type="NCBIfam" id="TIGR03718">
    <property type="entry name" value="R_switched_Alx"/>
    <property type="match status" value="1"/>
</dbReference>
<dbReference type="Pfam" id="PF03741">
    <property type="entry name" value="TerC"/>
    <property type="match status" value="1"/>
</dbReference>
<accession>A0A0C1JVG6</accession>